<accession>B4VZN0</accession>
<gene>
    <name evidence="1" type="ORF">MC7420_2530</name>
</gene>
<keyword evidence="1" id="KW-0560">Oxidoreductase</keyword>
<dbReference type="GO" id="GO:0016706">
    <property type="term" value="F:2-oxoglutarate-dependent dioxygenase activity"/>
    <property type="evidence" value="ECO:0007669"/>
    <property type="project" value="UniProtKB-ARBA"/>
</dbReference>
<dbReference type="PANTHER" id="PTHR20883">
    <property type="entry name" value="PHYTANOYL-COA DIOXYGENASE DOMAIN CONTAINING 1"/>
    <property type="match status" value="1"/>
</dbReference>
<dbReference type="STRING" id="118168.MC7420_2530"/>
<dbReference type="OrthoDB" id="9791262at2"/>
<protein>
    <submittedName>
        <fullName evidence="1">Phytanoyl-CoA dioxygenase superfamily</fullName>
    </submittedName>
</protein>
<sequence>MLLSENQRKDYEKNGFLFLGDYFSHQEISHLQRELERLPKDAPGTILENDNKTVRALHGCHEYSQVLKSLVQHHRLVQPAQQILNERVYLYQFKVNMKAAFRGDVWPWHQDYTFWYKEDGLPRPEVLNVSIFLDEVNHFNSPLYLIPGSHKYGLIDVEARESNGHGEAADWQANFSANLKYCLSQNNVEQMAKKRGIVAPVGAKGSVLFFHGNIAHASVPNISPYNRRQIIITYSSVQNIPIPKKQRRPEFLVCRDYTPLQPEKDDSLLQFNTV</sequence>
<dbReference type="HOGENOM" id="CLU_048953_5_0_3"/>
<keyword evidence="2" id="KW-1185">Reference proteome</keyword>
<dbReference type="GO" id="GO:0005506">
    <property type="term" value="F:iron ion binding"/>
    <property type="evidence" value="ECO:0007669"/>
    <property type="project" value="UniProtKB-ARBA"/>
</dbReference>
<dbReference type="SUPFAM" id="SSF51197">
    <property type="entry name" value="Clavaminate synthase-like"/>
    <property type="match status" value="1"/>
</dbReference>
<dbReference type="PANTHER" id="PTHR20883:SF48">
    <property type="entry name" value="ECTOINE DIOXYGENASE"/>
    <property type="match status" value="1"/>
</dbReference>
<name>B4VZN0_9CYAN</name>
<proteinExistence type="predicted"/>
<dbReference type="Pfam" id="PF05721">
    <property type="entry name" value="PhyH"/>
    <property type="match status" value="1"/>
</dbReference>
<reference evidence="1 2" key="1">
    <citation type="submission" date="2008-07" db="EMBL/GenBank/DDBJ databases">
        <authorList>
            <person name="Tandeau de Marsac N."/>
            <person name="Ferriera S."/>
            <person name="Johnson J."/>
            <person name="Kravitz S."/>
            <person name="Beeson K."/>
            <person name="Sutton G."/>
            <person name="Rogers Y.-H."/>
            <person name="Friedman R."/>
            <person name="Frazier M."/>
            <person name="Venter J.C."/>
        </authorList>
    </citation>
    <scope>NUCLEOTIDE SEQUENCE [LARGE SCALE GENOMIC DNA]</scope>
    <source>
        <strain evidence="1 2">PCC 7420</strain>
    </source>
</reference>
<dbReference type="AlphaFoldDB" id="B4VZN0"/>
<evidence type="ECO:0000313" key="2">
    <source>
        <dbReference type="Proteomes" id="UP000003835"/>
    </source>
</evidence>
<evidence type="ECO:0000313" key="1">
    <source>
        <dbReference type="EMBL" id="EDX72622.1"/>
    </source>
</evidence>
<dbReference type="eggNOG" id="COG5285">
    <property type="taxonomic scope" value="Bacteria"/>
</dbReference>
<dbReference type="EMBL" id="DS989863">
    <property type="protein sequence ID" value="EDX72622.1"/>
    <property type="molecule type" value="Genomic_DNA"/>
</dbReference>
<keyword evidence="1" id="KW-0223">Dioxygenase</keyword>
<dbReference type="Proteomes" id="UP000003835">
    <property type="component" value="Unassembled WGS sequence"/>
</dbReference>
<dbReference type="RefSeq" id="WP_006104318.1">
    <property type="nucleotide sequence ID" value="NZ_DS989863.1"/>
</dbReference>
<organism evidence="1 2">
    <name type="scientific">Coleofasciculus chthonoplastes PCC 7420</name>
    <dbReference type="NCBI Taxonomy" id="118168"/>
    <lineage>
        <taxon>Bacteria</taxon>
        <taxon>Bacillati</taxon>
        <taxon>Cyanobacteriota</taxon>
        <taxon>Cyanophyceae</taxon>
        <taxon>Coleofasciculales</taxon>
        <taxon>Coleofasciculaceae</taxon>
        <taxon>Coleofasciculus</taxon>
    </lineage>
</organism>
<dbReference type="InterPro" id="IPR008775">
    <property type="entry name" value="Phytyl_CoA_dOase-like"/>
</dbReference>
<dbReference type="Gene3D" id="2.60.120.620">
    <property type="entry name" value="q2cbj1_9rhob like domain"/>
    <property type="match status" value="1"/>
</dbReference>